<dbReference type="AlphaFoldDB" id="A0A1Y1UAP6"/>
<comment type="caution">
    <text evidence="7">The sequence shown here is derived from an EMBL/GenBank/DDBJ whole genome shotgun (WGS) entry which is preliminary data.</text>
</comment>
<dbReference type="InterPro" id="IPR036259">
    <property type="entry name" value="MFS_trans_sf"/>
</dbReference>
<evidence type="ECO:0000256" key="4">
    <source>
        <dbReference type="ARBA" id="ARBA00023136"/>
    </source>
</evidence>
<feature type="transmembrane region" description="Helical" evidence="6">
    <location>
        <begin position="538"/>
        <end position="559"/>
    </location>
</feature>
<evidence type="ECO:0000256" key="5">
    <source>
        <dbReference type="SAM" id="MobiDB-lite"/>
    </source>
</evidence>
<name>A0A1Y1UAP6_9TREE</name>
<evidence type="ECO:0000256" key="6">
    <source>
        <dbReference type="SAM" id="Phobius"/>
    </source>
</evidence>
<evidence type="ECO:0000256" key="3">
    <source>
        <dbReference type="ARBA" id="ARBA00022989"/>
    </source>
</evidence>
<reference evidence="7 8" key="1">
    <citation type="submission" date="2017-03" db="EMBL/GenBank/DDBJ databases">
        <title>Widespread Adenine N6-methylation of Active Genes in Fungi.</title>
        <authorList>
            <consortium name="DOE Joint Genome Institute"/>
            <person name="Mondo S.J."/>
            <person name="Dannebaum R.O."/>
            <person name="Kuo R.C."/>
            <person name="Louie K.B."/>
            <person name="Bewick A.J."/>
            <person name="Labutti K."/>
            <person name="Haridas S."/>
            <person name="Kuo A."/>
            <person name="Salamov A."/>
            <person name="Ahrendt S.R."/>
            <person name="Lau R."/>
            <person name="Bowen B.P."/>
            <person name="Lipzen A."/>
            <person name="Sullivan W."/>
            <person name="Andreopoulos W.B."/>
            <person name="Clum A."/>
            <person name="Lindquist E."/>
            <person name="Daum C."/>
            <person name="Northen T.R."/>
            <person name="Ramamoorthy G."/>
            <person name="Schmitz R.J."/>
            <person name="Gryganskyi A."/>
            <person name="Culley D."/>
            <person name="Magnuson J."/>
            <person name="James T.Y."/>
            <person name="O'Malley M.A."/>
            <person name="Stajich J.E."/>
            <person name="Spatafora J.W."/>
            <person name="Visel A."/>
            <person name="Grigoriev I.V."/>
        </authorList>
    </citation>
    <scope>NUCLEOTIDE SEQUENCE [LARGE SCALE GENOMIC DNA]</scope>
    <source>
        <strain evidence="7 8">NRRL Y-17943</strain>
    </source>
</reference>
<feature type="transmembrane region" description="Helical" evidence="6">
    <location>
        <begin position="203"/>
        <end position="223"/>
    </location>
</feature>
<feature type="transmembrane region" description="Helical" evidence="6">
    <location>
        <begin position="595"/>
        <end position="613"/>
    </location>
</feature>
<evidence type="ECO:0000256" key="1">
    <source>
        <dbReference type="ARBA" id="ARBA00004141"/>
    </source>
</evidence>
<feature type="region of interest" description="Disordered" evidence="5">
    <location>
        <begin position="1"/>
        <end position="43"/>
    </location>
</feature>
<feature type="transmembrane region" description="Helical" evidence="6">
    <location>
        <begin position="109"/>
        <end position="129"/>
    </location>
</feature>
<feature type="transmembrane region" description="Helical" evidence="6">
    <location>
        <begin position="505"/>
        <end position="526"/>
    </location>
</feature>
<feature type="transmembrane region" description="Helical" evidence="6">
    <location>
        <begin position="479"/>
        <end position="499"/>
    </location>
</feature>
<feature type="transmembrane region" description="Helical" evidence="6">
    <location>
        <begin position="348"/>
        <end position="373"/>
    </location>
</feature>
<dbReference type="GeneID" id="33560369"/>
<keyword evidence="3 6" id="KW-1133">Transmembrane helix</keyword>
<dbReference type="Proteomes" id="UP000193218">
    <property type="component" value="Unassembled WGS sequence"/>
</dbReference>
<feature type="transmembrane region" description="Helical" evidence="6">
    <location>
        <begin position="385"/>
        <end position="405"/>
    </location>
</feature>
<feature type="transmembrane region" description="Helical" evidence="6">
    <location>
        <begin position="141"/>
        <end position="162"/>
    </location>
</feature>
<gene>
    <name evidence="7" type="ORF">BD324DRAFT_652824</name>
</gene>
<dbReference type="GO" id="GO:0000329">
    <property type="term" value="C:fungal-type vacuole membrane"/>
    <property type="evidence" value="ECO:0007669"/>
    <property type="project" value="TreeGrafter"/>
</dbReference>
<evidence type="ECO:0000313" key="7">
    <source>
        <dbReference type="EMBL" id="ORX35110.1"/>
    </source>
</evidence>
<feature type="transmembrane region" description="Helical" evidence="6">
    <location>
        <begin position="243"/>
        <end position="262"/>
    </location>
</feature>
<feature type="region of interest" description="Disordered" evidence="5">
    <location>
        <begin position="440"/>
        <end position="464"/>
    </location>
</feature>
<dbReference type="PANTHER" id="PTHR21576">
    <property type="entry name" value="UNCHARACTERIZED NODULIN-LIKE PROTEIN"/>
    <property type="match status" value="1"/>
</dbReference>
<dbReference type="RefSeq" id="XP_021869326.1">
    <property type="nucleotide sequence ID" value="XM_022018560.1"/>
</dbReference>
<keyword evidence="4 6" id="KW-0472">Membrane</keyword>
<dbReference type="PANTHER" id="PTHR21576:SF158">
    <property type="entry name" value="RIBOSOMAL RNA-PROCESSING PROTEIN 12-LIKE CONSERVED DOMAIN-CONTAINING PROTEIN"/>
    <property type="match status" value="1"/>
</dbReference>
<comment type="subcellular location">
    <subcellularLocation>
        <location evidence="1">Membrane</location>
        <topology evidence="1">Multi-pass membrane protein</topology>
    </subcellularLocation>
</comment>
<dbReference type="Gene3D" id="1.20.1250.20">
    <property type="entry name" value="MFS general substrate transporter like domains"/>
    <property type="match status" value="1"/>
</dbReference>
<dbReference type="OrthoDB" id="410267at2759"/>
<organism evidence="7 8">
    <name type="scientific">Kockovaella imperatae</name>
    <dbReference type="NCBI Taxonomy" id="4999"/>
    <lineage>
        <taxon>Eukaryota</taxon>
        <taxon>Fungi</taxon>
        <taxon>Dikarya</taxon>
        <taxon>Basidiomycota</taxon>
        <taxon>Agaricomycotina</taxon>
        <taxon>Tremellomycetes</taxon>
        <taxon>Tremellales</taxon>
        <taxon>Cuniculitremaceae</taxon>
        <taxon>Kockovaella</taxon>
    </lineage>
</organism>
<dbReference type="EMBL" id="NBSH01000012">
    <property type="protein sequence ID" value="ORX35110.1"/>
    <property type="molecule type" value="Genomic_DNA"/>
</dbReference>
<sequence length="619" mass="66407">MSSKGSIKGAGSANERSRLLPNPNPTVRYDTERPLESPDSLAPPNLDEILHRKRPWYRSLFSFNTGRRGQLVLTCTSIGLSSLQANGVYCWPTYGPVVVRQMELTGPQAQTIAVGGILGVYIMAAPLGSLTDRYGPRFGSLLSGVLAAVGYLGFAFILSVAGPETPYVNVYLTIAFCLVGAATVGSYFACLTCASLSFPHYPTLSLSVPLSLLGLSSLFLSSFSSLSTFQSPAPNPELLPVRFLTFLGILCPAINLFSAIFMKTIPPLPPKIKLVTDAQNDEDSDAEEEAYDALAEATMAMSQSLHLDERSPWLLGGYEAALEEVEAMQKGTAKQWTAWDLVKDWEGFWALGVILAFCIGPCETIIASIGTILTSLLPPALDEPAPSTVALFTNTIIVLNAPNALTLRNKHVSIISLTSTISRLIAGALADYLCPPVKAVPRRPSDPSTPLSEDGGEPRPTPQTHKFIRTRPVIMYRSVFAGICSVILAMLLAWCAGVLQTEKGLWVLSAGVGTAYGFLFTLSPAIISTHYGPSSFGLAWGMVSYFTALGSVLFSYLYALTSSAVARQSSHLPSTLTKASEKALMCYGAKCFQPSLWVAAAGSLVAGMGFIWIGKRWRV</sequence>
<feature type="transmembrane region" description="Helical" evidence="6">
    <location>
        <begin position="168"/>
        <end position="191"/>
    </location>
</feature>
<accession>A0A1Y1UAP6</accession>
<protein>
    <submittedName>
        <fullName evidence="7">Major facilitator superfamily domain-containing protein</fullName>
    </submittedName>
</protein>
<keyword evidence="8" id="KW-1185">Reference proteome</keyword>
<dbReference type="InParanoid" id="A0A1Y1UAP6"/>
<proteinExistence type="predicted"/>
<keyword evidence="2 6" id="KW-0812">Transmembrane</keyword>
<dbReference type="SUPFAM" id="SSF103473">
    <property type="entry name" value="MFS general substrate transporter"/>
    <property type="match status" value="1"/>
</dbReference>
<feature type="compositionally biased region" description="Low complexity" evidence="5">
    <location>
        <begin position="1"/>
        <end position="13"/>
    </location>
</feature>
<evidence type="ECO:0000256" key="2">
    <source>
        <dbReference type="ARBA" id="ARBA00022692"/>
    </source>
</evidence>
<evidence type="ECO:0000313" key="8">
    <source>
        <dbReference type="Proteomes" id="UP000193218"/>
    </source>
</evidence>